<name>A0A9E7KAU4_9LILI</name>
<dbReference type="PANTHER" id="PTHR36374:SF1">
    <property type="entry name" value="OS01G0969000 PROTEIN"/>
    <property type="match status" value="1"/>
</dbReference>
<dbReference type="OrthoDB" id="1892038at2759"/>
<dbReference type="PANTHER" id="PTHR36374">
    <property type="entry name" value="OS01G0969000 PROTEIN"/>
    <property type="match status" value="1"/>
</dbReference>
<keyword evidence="2" id="KW-1133">Transmembrane helix</keyword>
<evidence type="ECO:0000313" key="3">
    <source>
        <dbReference type="EMBL" id="URE09170.1"/>
    </source>
</evidence>
<organism evidence="3 4">
    <name type="scientific">Musa troglodytarum</name>
    <name type="common">fe'i banana</name>
    <dbReference type="NCBI Taxonomy" id="320322"/>
    <lineage>
        <taxon>Eukaryota</taxon>
        <taxon>Viridiplantae</taxon>
        <taxon>Streptophyta</taxon>
        <taxon>Embryophyta</taxon>
        <taxon>Tracheophyta</taxon>
        <taxon>Spermatophyta</taxon>
        <taxon>Magnoliopsida</taxon>
        <taxon>Liliopsida</taxon>
        <taxon>Zingiberales</taxon>
        <taxon>Musaceae</taxon>
        <taxon>Musa</taxon>
    </lineage>
</organism>
<feature type="transmembrane region" description="Helical" evidence="2">
    <location>
        <begin position="112"/>
        <end position="131"/>
    </location>
</feature>
<accession>A0A9E7KAU4</accession>
<dbReference type="Proteomes" id="UP001055439">
    <property type="component" value="Chromosome 6"/>
</dbReference>
<feature type="region of interest" description="Disordered" evidence="1">
    <location>
        <begin position="1"/>
        <end position="36"/>
    </location>
</feature>
<sequence length="149" mass="16554">MAGVEVEPRKGVTRQATQEKHGVANAPPPPPPPVAMVTFPDAARRRAQSFPPPLKLECEDSTEDMNPRNLWQVVPPSFSLSFVVFVLSDHSHAYQSGIIVVEAMKLDDDVALVRPGLVYALGGFMISKWIWARWRERNNRGTSDEDSST</sequence>
<evidence type="ECO:0000313" key="4">
    <source>
        <dbReference type="Proteomes" id="UP001055439"/>
    </source>
</evidence>
<dbReference type="EMBL" id="CP097508">
    <property type="protein sequence ID" value="URE09170.1"/>
    <property type="molecule type" value="Genomic_DNA"/>
</dbReference>
<reference evidence="3" key="1">
    <citation type="submission" date="2022-05" db="EMBL/GenBank/DDBJ databases">
        <title>The Musa troglodytarum L. genome provides insights into the mechanism of non-climacteric behaviour and enrichment of carotenoids.</title>
        <authorList>
            <person name="Wang J."/>
        </authorList>
    </citation>
    <scope>NUCLEOTIDE SEQUENCE</scope>
    <source>
        <tissue evidence="3">Leaf</tissue>
    </source>
</reference>
<feature type="compositionally biased region" description="Basic and acidic residues" evidence="1">
    <location>
        <begin position="1"/>
        <end position="10"/>
    </location>
</feature>
<dbReference type="GO" id="GO:0009507">
    <property type="term" value="C:chloroplast"/>
    <property type="evidence" value="ECO:0007669"/>
    <property type="project" value="TreeGrafter"/>
</dbReference>
<protein>
    <submittedName>
        <fullName evidence="3">Chloroplast outer envelope 24 kD protein</fullName>
    </submittedName>
</protein>
<gene>
    <name evidence="3" type="ORF">MUK42_24600</name>
</gene>
<keyword evidence="2" id="KW-0812">Transmembrane</keyword>
<dbReference type="AlphaFoldDB" id="A0A9E7KAU4"/>
<proteinExistence type="predicted"/>
<keyword evidence="2" id="KW-0472">Membrane</keyword>
<evidence type="ECO:0000256" key="1">
    <source>
        <dbReference type="SAM" id="MobiDB-lite"/>
    </source>
</evidence>
<evidence type="ECO:0000256" key="2">
    <source>
        <dbReference type="SAM" id="Phobius"/>
    </source>
</evidence>
<keyword evidence="4" id="KW-1185">Reference proteome</keyword>